<dbReference type="RefSeq" id="WP_257766765.1">
    <property type="nucleotide sequence ID" value="NZ_CP102480.1"/>
</dbReference>
<dbReference type="CDD" id="cd24012">
    <property type="entry name" value="ASKHA_NBD_KDGal-kinase"/>
    <property type="match status" value="1"/>
</dbReference>
<protein>
    <submittedName>
        <fullName evidence="1">2-dehydro-3-deoxygalactonokinase</fullName>
    </submittedName>
</protein>
<dbReference type="Gene3D" id="3.30.420.300">
    <property type="entry name" value="2-keto-3-deoxy-galactonokinase, substrate binding domain"/>
    <property type="match status" value="1"/>
</dbReference>
<dbReference type="InterPro" id="IPR042257">
    <property type="entry name" value="DGOK_C"/>
</dbReference>
<dbReference type="InterPro" id="IPR043129">
    <property type="entry name" value="ATPase_NBD"/>
</dbReference>
<dbReference type="SUPFAM" id="SSF53067">
    <property type="entry name" value="Actin-like ATPase domain"/>
    <property type="match status" value="1"/>
</dbReference>
<dbReference type="Proteomes" id="UP001060336">
    <property type="component" value="Chromosome"/>
</dbReference>
<organism evidence="1 2">
    <name type="scientific">Nisaea acidiphila</name>
    <dbReference type="NCBI Taxonomy" id="1862145"/>
    <lineage>
        <taxon>Bacteria</taxon>
        <taxon>Pseudomonadati</taxon>
        <taxon>Pseudomonadota</taxon>
        <taxon>Alphaproteobacteria</taxon>
        <taxon>Rhodospirillales</taxon>
        <taxon>Thalassobaculaceae</taxon>
        <taxon>Nisaea</taxon>
    </lineage>
</organism>
<dbReference type="InterPro" id="IPR042258">
    <property type="entry name" value="DGOK_N"/>
</dbReference>
<dbReference type="InterPro" id="IPR007729">
    <property type="entry name" value="DGOK"/>
</dbReference>
<evidence type="ECO:0000313" key="2">
    <source>
        <dbReference type="Proteomes" id="UP001060336"/>
    </source>
</evidence>
<name>A0A9J7ANT4_9PROT</name>
<dbReference type="EMBL" id="CP102480">
    <property type="protein sequence ID" value="UUX48257.1"/>
    <property type="molecule type" value="Genomic_DNA"/>
</dbReference>
<evidence type="ECO:0000313" key="1">
    <source>
        <dbReference type="EMBL" id="UUX48257.1"/>
    </source>
</evidence>
<reference evidence="1" key="1">
    <citation type="submission" date="2022-08" db="EMBL/GenBank/DDBJ databases">
        <title>Nisaea acidiphila sp. nov., isolated from a marine algal debris and emended description of the genus Nisaea Urios et al. 2008.</title>
        <authorList>
            <person name="Kwon K."/>
        </authorList>
    </citation>
    <scope>NUCLEOTIDE SEQUENCE</scope>
    <source>
        <strain evidence="1">MEBiC11861</strain>
    </source>
</reference>
<dbReference type="KEGG" id="naci:NUH88_12615"/>
<sequence length="305" mass="33242">MLDKGLIALDWGTTWLRAYRMSAEGEILASSQPQAGIGNLGTGDFESIFAAVTKDWLEEAGDDAPVIVLSGMVTSRQGWIESPYAPCPADPRSLAALAIPHETKNGRKIWFSPGLSTTIDGKYDVIRGEEMQILGAVDGLGTGRQFVCLPGTHSKWAVVEDGVILDFRTYMTGELFEATRRHTIIGRMMEHDAWSDSGFDHGLDAAEADRGLLGELFAVRSRTLLNALPVEESGAFLSGLLIGSEVLEAQRLYEIGGEVCIIGNPALTELYVRTLSRHGIRSRQLAETMAAQGMFRFAHSVRERA</sequence>
<dbReference type="Gene3D" id="3.30.420.310">
    <property type="entry name" value="2-keto-3-deoxy-galactonokinase, C-terminal domain"/>
    <property type="match status" value="1"/>
</dbReference>
<accession>A0A9J7ANT4</accession>
<proteinExistence type="predicted"/>
<dbReference type="GO" id="GO:0008671">
    <property type="term" value="F:2-dehydro-3-deoxygalactonokinase activity"/>
    <property type="evidence" value="ECO:0007669"/>
    <property type="project" value="InterPro"/>
</dbReference>
<dbReference type="Pfam" id="PF05035">
    <property type="entry name" value="DGOK"/>
    <property type="match status" value="1"/>
</dbReference>
<dbReference type="AlphaFoldDB" id="A0A9J7ANT4"/>
<keyword evidence="2" id="KW-1185">Reference proteome</keyword>
<dbReference type="GO" id="GO:0034194">
    <property type="term" value="P:D-galactonate catabolic process"/>
    <property type="evidence" value="ECO:0007669"/>
    <property type="project" value="InterPro"/>
</dbReference>
<gene>
    <name evidence="1" type="ORF">NUH88_12615</name>
</gene>